<dbReference type="InterPro" id="IPR011330">
    <property type="entry name" value="Glyco_hydro/deAcase_b/a-brl"/>
</dbReference>
<dbReference type="NCBIfam" id="NF003814">
    <property type="entry name" value="PRK05406.1-3"/>
    <property type="match status" value="1"/>
</dbReference>
<dbReference type="AlphaFoldDB" id="A0A348W9I6"/>
<dbReference type="Proteomes" id="UP000264719">
    <property type="component" value="Unassembled WGS sequence"/>
</dbReference>
<evidence type="ECO:0000313" key="2">
    <source>
        <dbReference type="Proteomes" id="UP000264719"/>
    </source>
</evidence>
<proteinExistence type="predicted"/>
<dbReference type="GO" id="GO:0005975">
    <property type="term" value="P:carbohydrate metabolic process"/>
    <property type="evidence" value="ECO:0007669"/>
    <property type="project" value="InterPro"/>
</dbReference>
<name>A0A348W9I6_9RHOB</name>
<comment type="caution">
    <text evidence="1">The sequence shown here is derived from an EMBL/GenBank/DDBJ whole genome shotgun (WGS) entry which is preliminary data.</text>
</comment>
<dbReference type="SUPFAM" id="SSF88713">
    <property type="entry name" value="Glycoside hydrolase/deacetylase"/>
    <property type="match status" value="1"/>
</dbReference>
<dbReference type="PANTHER" id="PTHR30292">
    <property type="entry name" value="UNCHARACTERIZED PROTEIN YBGL-RELATED"/>
    <property type="match status" value="1"/>
</dbReference>
<dbReference type="InterPro" id="IPR005501">
    <property type="entry name" value="LamB/YcsF/PxpA-like"/>
</dbReference>
<accession>A0A348W9I6</accession>
<dbReference type="CDD" id="cd10787">
    <property type="entry name" value="LamB_YcsF_like"/>
    <property type="match status" value="1"/>
</dbReference>
<dbReference type="Gene3D" id="3.20.20.370">
    <property type="entry name" value="Glycoside hydrolase/deacetylase"/>
    <property type="match status" value="1"/>
</dbReference>
<organism evidence="1 2">
    <name type="scientific">Roseovarius nubinhibens</name>
    <dbReference type="NCBI Taxonomy" id="314263"/>
    <lineage>
        <taxon>Bacteria</taxon>
        <taxon>Pseudomonadati</taxon>
        <taxon>Pseudomonadota</taxon>
        <taxon>Alphaproteobacteria</taxon>
        <taxon>Rhodobacterales</taxon>
        <taxon>Roseobacteraceae</taxon>
        <taxon>Roseovarius</taxon>
    </lineage>
</organism>
<gene>
    <name evidence="1" type="ORF">DCS45_04880</name>
</gene>
<evidence type="ECO:0000313" key="1">
    <source>
        <dbReference type="EMBL" id="HAR51198.1"/>
    </source>
</evidence>
<reference evidence="1 2" key="1">
    <citation type="journal article" date="2018" name="Nat. Biotechnol.">
        <title>A standardized bacterial taxonomy based on genome phylogeny substantially revises the tree of life.</title>
        <authorList>
            <person name="Parks D.H."/>
            <person name="Chuvochina M."/>
            <person name="Waite D.W."/>
            <person name="Rinke C."/>
            <person name="Skarshewski A."/>
            <person name="Chaumeil P.A."/>
            <person name="Hugenholtz P."/>
        </authorList>
    </citation>
    <scope>NUCLEOTIDE SEQUENCE [LARGE SCALE GENOMIC DNA]</scope>
    <source>
        <strain evidence="1">UBA9169</strain>
    </source>
</reference>
<protein>
    <submittedName>
        <fullName evidence="1">LamB/YcsF family protein</fullName>
    </submittedName>
</protein>
<sequence>MTTRSIDLNSDLGEGYGPWRMADDEAILEIVSSANIACGAHAGDPMQMRLTLRRAKALGATPGAHIGYPDRQGFGRRPMALTLEELEVETLTQLGALTALAQAEDMRLSHANFHGALGNLAMVDTDVARVLIAALRTFDRDLAFVGLPGTAAAREADRQGLRLVNSFLADRAYTPQATLVARGTAGAVIHDPEAISARLTRLLGDGTVEAIDGTVLHLPVDSILIHSDTEGAVALAHTIADAVKAAGCKVQPLTRSATTGLILPRNERP</sequence>
<dbReference type="PANTHER" id="PTHR30292:SF0">
    <property type="entry name" value="5-OXOPROLINASE SUBUNIT A"/>
    <property type="match status" value="1"/>
</dbReference>
<dbReference type="Pfam" id="PF03746">
    <property type="entry name" value="LamB_YcsF"/>
    <property type="match status" value="1"/>
</dbReference>
<dbReference type="EMBL" id="DMVW01000049">
    <property type="protein sequence ID" value="HAR51198.1"/>
    <property type="molecule type" value="Genomic_DNA"/>
</dbReference>